<dbReference type="EMBL" id="MK071983">
    <property type="protein sequence ID" value="AYV76197.1"/>
    <property type="molecule type" value="Genomic_DNA"/>
</dbReference>
<name>A0A3G4ZMX5_9VIRU</name>
<gene>
    <name evidence="1" type="ORF">Terrestrivirus5_19</name>
</gene>
<organism evidence="1">
    <name type="scientific">Terrestrivirus sp</name>
    <dbReference type="NCBI Taxonomy" id="2487775"/>
    <lineage>
        <taxon>Viruses</taxon>
        <taxon>Varidnaviria</taxon>
        <taxon>Bamfordvirae</taxon>
        <taxon>Nucleocytoviricota</taxon>
        <taxon>Megaviricetes</taxon>
        <taxon>Imitervirales</taxon>
        <taxon>Mimiviridae</taxon>
        <taxon>Klosneuvirinae</taxon>
    </lineage>
</organism>
<sequence length="110" mass="12361">MTEPKFYILQSGSGAGKSKNYPSGITETYIVPEDEFLELFELVTVETKSRSGNTTFTHQQARVKKASFSIDSDLFQRRFTLSGVYSVVPEGTPYKVLGTYFLAEDWDANV</sequence>
<proteinExistence type="predicted"/>
<evidence type="ECO:0000313" key="1">
    <source>
        <dbReference type="EMBL" id="AYV76197.1"/>
    </source>
</evidence>
<accession>A0A3G4ZMX5</accession>
<protein>
    <submittedName>
        <fullName evidence="1">Uncharacterized protein</fullName>
    </submittedName>
</protein>
<reference evidence="1" key="1">
    <citation type="submission" date="2018-10" db="EMBL/GenBank/DDBJ databases">
        <title>Hidden diversity of soil giant viruses.</title>
        <authorList>
            <person name="Schulz F."/>
            <person name="Alteio L."/>
            <person name="Goudeau D."/>
            <person name="Ryan E.M."/>
            <person name="Malmstrom R.R."/>
            <person name="Blanchard J."/>
            <person name="Woyke T."/>
        </authorList>
    </citation>
    <scope>NUCLEOTIDE SEQUENCE</scope>
    <source>
        <strain evidence="1">TEV1</strain>
    </source>
</reference>